<reference evidence="3 4" key="1">
    <citation type="journal article" date="2021" name="Elife">
        <title>Chloroplast acquisition without the gene transfer in kleptoplastic sea slugs, Plakobranchus ocellatus.</title>
        <authorList>
            <person name="Maeda T."/>
            <person name="Takahashi S."/>
            <person name="Yoshida T."/>
            <person name="Shimamura S."/>
            <person name="Takaki Y."/>
            <person name="Nagai Y."/>
            <person name="Toyoda A."/>
            <person name="Suzuki Y."/>
            <person name="Arimoto A."/>
            <person name="Ishii H."/>
            <person name="Satoh N."/>
            <person name="Nishiyama T."/>
            <person name="Hasebe M."/>
            <person name="Maruyama T."/>
            <person name="Minagawa J."/>
            <person name="Obokata J."/>
            <person name="Shigenobu S."/>
        </authorList>
    </citation>
    <scope>NUCLEOTIDE SEQUENCE [LARGE SCALE GENOMIC DNA]</scope>
</reference>
<proteinExistence type="predicted"/>
<name>A0AAV4GT75_9GAST</name>
<keyword evidence="1" id="KW-0175">Coiled coil</keyword>
<evidence type="ECO:0000313" key="3">
    <source>
        <dbReference type="EMBL" id="GFR88390.1"/>
    </source>
</evidence>
<comment type="caution">
    <text evidence="3">The sequence shown here is derived from an EMBL/GenBank/DDBJ whole genome shotgun (WGS) entry which is preliminary data.</text>
</comment>
<accession>A0AAV4GT75</accession>
<keyword evidence="4" id="KW-1185">Reference proteome</keyword>
<dbReference type="Proteomes" id="UP000762676">
    <property type="component" value="Unassembled WGS sequence"/>
</dbReference>
<feature type="region of interest" description="Disordered" evidence="2">
    <location>
        <begin position="209"/>
        <end position="228"/>
    </location>
</feature>
<feature type="region of interest" description="Disordered" evidence="2">
    <location>
        <begin position="85"/>
        <end position="108"/>
    </location>
</feature>
<feature type="region of interest" description="Disordered" evidence="2">
    <location>
        <begin position="149"/>
        <end position="180"/>
    </location>
</feature>
<evidence type="ECO:0000256" key="1">
    <source>
        <dbReference type="SAM" id="Coils"/>
    </source>
</evidence>
<dbReference type="AlphaFoldDB" id="A0AAV4GT75"/>
<organism evidence="3 4">
    <name type="scientific">Elysia marginata</name>
    <dbReference type="NCBI Taxonomy" id="1093978"/>
    <lineage>
        <taxon>Eukaryota</taxon>
        <taxon>Metazoa</taxon>
        <taxon>Spiralia</taxon>
        <taxon>Lophotrochozoa</taxon>
        <taxon>Mollusca</taxon>
        <taxon>Gastropoda</taxon>
        <taxon>Heterobranchia</taxon>
        <taxon>Euthyneura</taxon>
        <taxon>Panpulmonata</taxon>
        <taxon>Sacoglossa</taxon>
        <taxon>Placobranchoidea</taxon>
        <taxon>Plakobranchidae</taxon>
        <taxon>Elysia</taxon>
    </lineage>
</organism>
<evidence type="ECO:0000313" key="4">
    <source>
        <dbReference type="Proteomes" id="UP000762676"/>
    </source>
</evidence>
<protein>
    <submittedName>
        <fullName evidence="3">Uncharacterized protein</fullName>
    </submittedName>
</protein>
<feature type="coiled-coil region" evidence="1">
    <location>
        <begin position="6"/>
        <end position="40"/>
    </location>
</feature>
<sequence length="376" mass="42548">MHHSGKKNAEDKKKVNLKIIERIEENKRQKDEKAVKLKERQVAALDVVFAEGGRIVSSKEELDELFYGPRAAEKMKDQIRFRFGHISHSDGDDDTDYDPSQPKRRKSYIPPILSLIDKSFAFEEQEGSGDEAGGISPTQQTPEIATTSEDVPVETAALDPEPLASSARGRRRSRDPRNWACNIAKRKRNLGGEYVSRKGKTVRARKMKAGCESRPEHTQAAQHSEQTRVHNIDNATAAYSAQDKLKQYEHLRDRLSKVQVPPQFKVADSSTGIKQEHRPTLKVVSKCARHAETGLKLLSTLTQDQDGSFYLAEDDMQGLFLTFASQTNFLQSEYASLVVNSTFNAETSRLFCSFENNIEAFNDSSLCFILYRWFIK</sequence>
<evidence type="ECO:0000256" key="2">
    <source>
        <dbReference type="SAM" id="MobiDB-lite"/>
    </source>
</evidence>
<dbReference type="EMBL" id="BMAT01001570">
    <property type="protein sequence ID" value="GFR88390.1"/>
    <property type="molecule type" value="Genomic_DNA"/>
</dbReference>
<gene>
    <name evidence="3" type="ORF">ElyMa_000769000</name>
</gene>